<keyword evidence="5" id="KW-1185">Reference proteome</keyword>
<feature type="chain" id="PRO_5014148445" description="YTH domain-containing protein" evidence="2">
    <location>
        <begin position="24"/>
        <end position="917"/>
    </location>
</feature>
<dbReference type="Gene3D" id="3.10.590.10">
    <property type="entry name" value="ph1033 like domains"/>
    <property type="match status" value="1"/>
</dbReference>
<sequence length="917" mass="104169">MLWAVDLCLALTIVVSHIAAAAAQRYAADIRQCPVLEPRSNPPKDIGDLRPDDIGVIMALGDSVTAGFGAKLISILDTNILQEYRGLSFSIGGDPNAPTIGNFIKHYRPDLVGQSRGNHFIELCYDGVFCAPDELAYRPKQDVFNAALSGAISATLGLETRYLLGQVVRHHAVNVTTDWKMLTLFIGNNELCHTSCDSREDGEPGTASDFELRVIATLDIIQQRLPRTLVNILLLPDMSQVEYFANNHIRCVHARRLLASICPCAMKKGEAGRWAMRRAAADYNERLKGIATRFNLQAKKSASETGKARDFAVIITPVMKDMDIRNDVPAHFAAKLDCFHPSATAHRSLAMAVCCMKEEPSSHYYQAEEDVVDFEYDEQAPSASASTMRQHSGSREAHNTRRSSSPKRERRSISPRQDDEARGRPSREERRRSPPRGRRHPSPRQEERRAERSPPRHGEDRRPAHLKHREDKYRNDERQEDRKPNQSPSRYRDDRRQDTLHPNRGSAHPNRDSAHRHRDPSHPNRDISHRNCNSPPRGRSPLARKDKSPLRKRPRSPSAPRRHESTRRKISNSPPRTNFRRASPRPEYFLDSTQDARQRIVRPEDMERVASEALSESRHYREPDRIRMPLRDESPSPPMRQSRDDTDYRGNRGRSPVPRKISMRPGGQEYEHHKRAVIPVHHDVRPTSLSTFDLLLGGVKFTEALVGGGENRFFIARCNYYDIFVKAKRSALWKAPEYVVDRIRKAAASADKVLLFFSVHETKYFQEYPNATERLARVPLTWLYIVDVPFYQVHQINGLFDHQGDVKESFEVNPDHSGKILVLFEKFARRMTLRGGTEGDVEENVDAKEQDDSHNPPKGDGVQESVRDGVQDGIKEGVQDSPGESTKDNPGEHSGLQEMVEGNPVRNTDFESHMAEE</sequence>
<feature type="signal peptide" evidence="2">
    <location>
        <begin position="1"/>
        <end position="23"/>
    </location>
</feature>
<gene>
    <name evidence="4" type="ORF">PSACC_03346</name>
</gene>
<accession>A0A2H9TGD8</accession>
<feature type="region of interest" description="Disordered" evidence="1">
    <location>
        <begin position="378"/>
        <end position="665"/>
    </location>
</feature>
<name>A0A2H9TGD8_9FUNG</name>
<dbReference type="STRING" id="1246581.A0A2H9TGD8"/>
<organism evidence="4 5">
    <name type="scientific">Paramicrosporidium saccamoebae</name>
    <dbReference type="NCBI Taxonomy" id="1246581"/>
    <lineage>
        <taxon>Eukaryota</taxon>
        <taxon>Fungi</taxon>
        <taxon>Fungi incertae sedis</taxon>
        <taxon>Cryptomycota</taxon>
        <taxon>Cryptomycota incertae sedis</taxon>
        <taxon>Paramicrosporidium</taxon>
    </lineage>
</organism>
<feature type="compositionally biased region" description="Basic and acidic residues" evidence="1">
    <location>
        <begin position="908"/>
        <end position="917"/>
    </location>
</feature>
<protein>
    <recommendedName>
        <fullName evidence="3">YTH domain-containing protein</fullName>
    </recommendedName>
</protein>
<comment type="caution">
    <text evidence="4">The sequence shown here is derived from an EMBL/GenBank/DDBJ whole genome shotgun (WGS) entry which is preliminary data.</text>
</comment>
<dbReference type="Pfam" id="PF00657">
    <property type="entry name" value="Lipase_GDSL"/>
    <property type="match status" value="1"/>
</dbReference>
<feature type="domain" description="YTH" evidence="3">
    <location>
        <begin position="711"/>
        <end position="768"/>
    </location>
</feature>
<evidence type="ECO:0000256" key="2">
    <source>
        <dbReference type="SAM" id="SignalP"/>
    </source>
</evidence>
<dbReference type="InterPro" id="IPR036514">
    <property type="entry name" value="SGNH_hydro_sf"/>
</dbReference>
<feature type="compositionally biased region" description="Basic residues" evidence="1">
    <location>
        <begin position="400"/>
        <end position="410"/>
    </location>
</feature>
<reference evidence="4 5" key="1">
    <citation type="submission" date="2016-10" db="EMBL/GenBank/DDBJ databases">
        <title>The genome of Paramicrosporidium saccamoebae is the missing link in understanding Cryptomycota and Microsporidia evolution.</title>
        <authorList>
            <person name="Quandt C.A."/>
            <person name="Beaudet D."/>
            <person name="Corsaro D."/>
            <person name="Michel R."/>
            <person name="Corradi N."/>
            <person name="James T."/>
        </authorList>
    </citation>
    <scope>NUCLEOTIDE SEQUENCE [LARGE SCALE GENOMIC DNA]</scope>
    <source>
        <strain evidence="4 5">KSL3</strain>
    </source>
</reference>
<feature type="compositionally biased region" description="Basic and acidic residues" evidence="1">
    <location>
        <begin position="594"/>
        <end position="634"/>
    </location>
</feature>
<dbReference type="Proteomes" id="UP000240830">
    <property type="component" value="Unassembled WGS sequence"/>
</dbReference>
<feature type="compositionally biased region" description="Basic residues" evidence="1">
    <location>
        <begin position="433"/>
        <end position="442"/>
    </location>
</feature>
<feature type="region of interest" description="Disordered" evidence="1">
    <location>
        <begin position="838"/>
        <end position="917"/>
    </location>
</feature>
<feature type="compositionally biased region" description="Basic and acidic residues" evidence="1">
    <location>
        <begin position="520"/>
        <end position="529"/>
    </location>
</feature>
<dbReference type="AlphaFoldDB" id="A0A2H9TGD8"/>
<dbReference type="GO" id="GO:0003723">
    <property type="term" value="F:RNA binding"/>
    <property type="evidence" value="ECO:0007669"/>
    <property type="project" value="InterPro"/>
</dbReference>
<evidence type="ECO:0000259" key="3">
    <source>
        <dbReference type="Pfam" id="PF04146"/>
    </source>
</evidence>
<feature type="compositionally biased region" description="Basic and acidic residues" evidence="1">
    <location>
        <begin position="443"/>
        <end position="501"/>
    </location>
</feature>
<evidence type="ECO:0000313" key="5">
    <source>
        <dbReference type="Proteomes" id="UP000240830"/>
    </source>
</evidence>
<dbReference type="PANTHER" id="PTHR21325:SF31">
    <property type="entry name" value="GH22081P-RELATED"/>
    <property type="match status" value="1"/>
</dbReference>
<dbReference type="OrthoDB" id="10265800at2759"/>
<dbReference type="InterPro" id="IPR001087">
    <property type="entry name" value="GDSL"/>
</dbReference>
<dbReference type="PANTHER" id="PTHR21325">
    <property type="entry name" value="PHOSPHOLIPASE B, PLB1"/>
    <property type="match status" value="1"/>
</dbReference>
<dbReference type="InterPro" id="IPR007275">
    <property type="entry name" value="YTH_domain"/>
</dbReference>
<feature type="compositionally biased region" description="Basic and acidic residues" evidence="1">
    <location>
        <begin position="416"/>
        <end position="432"/>
    </location>
</feature>
<proteinExistence type="predicted"/>
<dbReference type="SUPFAM" id="SSF52266">
    <property type="entry name" value="SGNH hydrolase"/>
    <property type="match status" value="1"/>
</dbReference>
<dbReference type="EMBL" id="MTSL01000205">
    <property type="protein sequence ID" value="PJF16852.1"/>
    <property type="molecule type" value="Genomic_DNA"/>
</dbReference>
<dbReference type="GO" id="GO:0004620">
    <property type="term" value="F:phospholipase activity"/>
    <property type="evidence" value="ECO:0007669"/>
    <property type="project" value="InterPro"/>
</dbReference>
<evidence type="ECO:0000313" key="4">
    <source>
        <dbReference type="EMBL" id="PJF16852.1"/>
    </source>
</evidence>
<dbReference type="InterPro" id="IPR038885">
    <property type="entry name" value="PLB1"/>
</dbReference>
<feature type="compositionally biased region" description="Polar residues" evidence="1">
    <location>
        <begin position="381"/>
        <end position="391"/>
    </location>
</feature>
<feature type="compositionally biased region" description="Basic and acidic residues" evidence="1">
    <location>
        <begin position="845"/>
        <end position="857"/>
    </location>
</feature>
<dbReference type="Gene3D" id="3.40.50.1110">
    <property type="entry name" value="SGNH hydrolase"/>
    <property type="match status" value="1"/>
</dbReference>
<dbReference type="GO" id="GO:0006644">
    <property type="term" value="P:phospholipid metabolic process"/>
    <property type="evidence" value="ECO:0007669"/>
    <property type="project" value="TreeGrafter"/>
</dbReference>
<feature type="compositionally biased region" description="Basic and acidic residues" evidence="1">
    <location>
        <begin position="865"/>
        <end position="878"/>
    </location>
</feature>
<evidence type="ECO:0000256" key="1">
    <source>
        <dbReference type="SAM" id="MobiDB-lite"/>
    </source>
</evidence>
<keyword evidence="2" id="KW-0732">Signal</keyword>
<dbReference type="Pfam" id="PF04146">
    <property type="entry name" value="YTH"/>
    <property type="match status" value="1"/>
</dbReference>
<feature type="compositionally biased region" description="Basic and acidic residues" evidence="1">
    <location>
        <begin position="641"/>
        <end position="650"/>
    </location>
</feature>